<dbReference type="AlphaFoldDB" id="A0A0D0AZT8"/>
<dbReference type="InParanoid" id="A0A0D0AZT8"/>
<accession>A0A0D0AZT8</accession>
<gene>
    <name evidence="1" type="ORF">CY34DRAFT_804043</name>
</gene>
<name>A0A0D0AZT8_9AGAM</name>
<sequence length="95" mass="10953">MLLVSLLSNEALQVNDQMTTKRIDAERAEKHCIYIHVVSSTDFQRFQISRTLHLNLKSPNQALCFDRGLLIDTRSNYSSMMVQCCKKNQAQDFSL</sequence>
<protein>
    <submittedName>
        <fullName evidence="1">Uncharacterized protein</fullName>
    </submittedName>
</protein>
<reference evidence="2" key="2">
    <citation type="submission" date="2015-01" db="EMBL/GenBank/DDBJ databases">
        <title>Evolutionary Origins and Diversification of the Mycorrhizal Mutualists.</title>
        <authorList>
            <consortium name="DOE Joint Genome Institute"/>
            <consortium name="Mycorrhizal Genomics Consortium"/>
            <person name="Kohler A."/>
            <person name="Kuo A."/>
            <person name="Nagy L.G."/>
            <person name="Floudas D."/>
            <person name="Copeland A."/>
            <person name="Barry K.W."/>
            <person name="Cichocki N."/>
            <person name="Veneault-Fourrey C."/>
            <person name="LaButti K."/>
            <person name="Lindquist E.A."/>
            <person name="Lipzen A."/>
            <person name="Lundell T."/>
            <person name="Morin E."/>
            <person name="Murat C."/>
            <person name="Riley R."/>
            <person name="Ohm R."/>
            <person name="Sun H."/>
            <person name="Tunlid A."/>
            <person name="Henrissat B."/>
            <person name="Grigoriev I.V."/>
            <person name="Hibbett D.S."/>
            <person name="Martin F."/>
        </authorList>
    </citation>
    <scope>NUCLEOTIDE SEQUENCE [LARGE SCALE GENOMIC DNA]</scope>
    <source>
        <strain evidence="2">UH-Slu-Lm8-n1</strain>
    </source>
</reference>
<dbReference type="HOGENOM" id="CLU_2374212_0_0_1"/>
<dbReference type="Proteomes" id="UP000054485">
    <property type="component" value="Unassembled WGS sequence"/>
</dbReference>
<keyword evidence="2" id="KW-1185">Reference proteome</keyword>
<evidence type="ECO:0000313" key="1">
    <source>
        <dbReference type="EMBL" id="KIK43269.1"/>
    </source>
</evidence>
<organism evidence="1 2">
    <name type="scientific">Suillus luteus UH-Slu-Lm8-n1</name>
    <dbReference type="NCBI Taxonomy" id="930992"/>
    <lineage>
        <taxon>Eukaryota</taxon>
        <taxon>Fungi</taxon>
        <taxon>Dikarya</taxon>
        <taxon>Basidiomycota</taxon>
        <taxon>Agaricomycotina</taxon>
        <taxon>Agaricomycetes</taxon>
        <taxon>Agaricomycetidae</taxon>
        <taxon>Boletales</taxon>
        <taxon>Suillineae</taxon>
        <taxon>Suillaceae</taxon>
        <taxon>Suillus</taxon>
    </lineage>
</organism>
<evidence type="ECO:0000313" key="2">
    <source>
        <dbReference type="Proteomes" id="UP000054485"/>
    </source>
</evidence>
<proteinExistence type="predicted"/>
<reference evidence="1 2" key="1">
    <citation type="submission" date="2014-04" db="EMBL/GenBank/DDBJ databases">
        <authorList>
            <consortium name="DOE Joint Genome Institute"/>
            <person name="Kuo A."/>
            <person name="Ruytinx J."/>
            <person name="Rineau F."/>
            <person name="Colpaert J."/>
            <person name="Kohler A."/>
            <person name="Nagy L.G."/>
            <person name="Floudas D."/>
            <person name="Copeland A."/>
            <person name="Barry K.W."/>
            <person name="Cichocki N."/>
            <person name="Veneault-Fourrey C."/>
            <person name="LaButti K."/>
            <person name="Lindquist E.A."/>
            <person name="Lipzen A."/>
            <person name="Lundell T."/>
            <person name="Morin E."/>
            <person name="Murat C."/>
            <person name="Sun H."/>
            <person name="Tunlid A."/>
            <person name="Henrissat B."/>
            <person name="Grigoriev I.V."/>
            <person name="Hibbett D.S."/>
            <person name="Martin F."/>
            <person name="Nordberg H.P."/>
            <person name="Cantor M.N."/>
            <person name="Hua S.X."/>
        </authorList>
    </citation>
    <scope>NUCLEOTIDE SEQUENCE [LARGE SCALE GENOMIC DNA]</scope>
    <source>
        <strain evidence="1 2">UH-Slu-Lm8-n1</strain>
    </source>
</reference>
<dbReference type="EMBL" id="KN835217">
    <property type="protein sequence ID" value="KIK43269.1"/>
    <property type="molecule type" value="Genomic_DNA"/>
</dbReference>